<comment type="caution">
    <text evidence="3">The sequence shown here is derived from an EMBL/GenBank/DDBJ whole genome shotgun (WGS) entry which is preliminary data.</text>
</comment>
<organism evidence="3 4">
    <name type="scientific">Candidatus Thalassospirochaeta sargassi</name>
    <dbReference type="NCBI Taxonomy" id="3119039"/>
    <lineage>
        <taxon>Bacteria</taxon>
        <taxon>Pseudomonadati</taxon>
        <taxon>Spirochaetota</taxon>
        <taxon>Spirochaetia</taxon>
        <taxon>Spirochaetales</taxon>
        <taxon>Spirochaetaceae</taxon>
        <taxon>Candidatus Thalassospirochaeta</taxon>
    </lineage>
</organism>
<dbReference type="InterPro" id="IPR000683">
    <property type="entry name" value="Gfo/Idh/MocA-like_OxRdtase_N"/>
</dbReference>
<evidence type="ECO:0000259" key="2">
    <source>
        <dbReference type="Pfam" id="PF02894"/>
    </source>
</evidence>
<proteinExistence type="predicted"/>
<name>A0AAJ1MNV7_9SPIO</name>
<gene>
    <name evidence="3" type="ORF">PQJ61_16200</name>
</gene>
<feature type="domain" description="Gfo/Idh/MocA-like oxidoreductase C-terminal" evidence="2">
    <location>
        <begin position="138"/>
        <end position="338"/>
    </location>
</feature>
<protein>
    <submittedName>
        <fullName evidence="3">Gfo/Idh/MocA family oxidoreductase</fullName>
    </submittedName>
</protein>
<dbReference type="InterPro" id="IPR036291">
    <property type="entry name" value="NAD(P)-bd_dom_sf"/>
</dbReference>
<evidence type="ECO:0000259" key="1">
    <source>
        <dbReference type="Pfam" id="PF01408"/>
    </source>
</evidence>
<evidence type="ECO:0000313" key="4">
    <source>
        <dbReference type="Proteomes" id="UP001221217"/>
    </source>
</evidence>
<dbReference type="SUPFAM" id="SSF51735">
    <property type="entry name" value="NAD(P)-binding Rossmann-fold domains"/>
    <property type="match status" value="1"/>
</dbReference>
<dbReference type="InterPro" id="IPR051450">
    <property type="entry name" value="Gfo/Idh/MocA_Oxidoreductases"/>
</dbReference>
<dbReference type="PANTHER" id="PTHR43377">
    <property type="entry name" value="BILIVERDIN REDUCTASE A"/>
    <property type="match status" value="1"/>
</dbReference>
<sequence>MKNGKIQVCVIGSGRAGMIHARNFARSVPNAEIAAMSDPVEEAAAAAVKELGINKYYLDYKDVLKDESIDAVIVVTPTVFHEEIVVAAAAAGKHILCEKPMAMNEQECSNMINACVDAKVKLQIGFMRRFDESFRHAKERIDSGEIGDVVCVKSVTHGPSTPRPWMYDIKKSNGPLAEVSSHDIDTLHWYAGSYIKEVYSIAGNYRCPDAVADYPDFYDNILMNVRFKNDMQGLVDGAQGVKYGYDSRVEIIGTQGIIFVGKQNNFSVMTCSPTGINTPFVESWQNLFLDAYKLEDLKFIESILEDSTPEVTGTDGLEAVKVVNAGNTSIIEKRPVTL</sequence>
<dbReference type="GO" id="GO:0000166">
    <property type="term" value="F:nucleotide binding"/>
    <property type="evidence" value="ECO:0007669"/>
    <property type="project" value="InterPro"/>
</dbReference>
<dbReference type="PANTHER" id="PTHR43377:SF1">
    <property type="entry name" value="BILIVERDIN REDUCTASE A"/>
    <property type="match status" value="1"/>
</dbReference>
<dbReference type="AlphaFoldDB" id="A0AAJ1MNV7"/>
<dbReference type="SUPFAM" id="SSF55347">
    <property type="entry name" value="Glyceraldehyde-3-phosphate dehydrogenase-like, C-terminal domain"/>
    <property type="match status" value="1"/>
</dbReference>
<dbReference type="Proteomes" id="UP001221217">
    <property type="component" value="Unassembled WGS sequence"/>
</dbReference>
<dbReference type="Gene3D" id="3.30.360.10">
    <property type="entry name" value="Dihydrodipicolinate Reductase, domain 2"/>
    <property type="match status" value="1"/>
</dbReference>
<reference evidence="3 4" key="1">
    <citation type="submission" date="2022-12" db="EMBL/GenBank/DDBJ databases">
        <title>Metagenome assembled genome from gulf of manar.</title>
        <authorList>
            <person name="Kohli P."/>
            <person name="Pk S."/>
            <person name="Venkata Ramana C."/>
            <person name="Sasikala C."/>
        </authorList>
    </citation>
    <scope>NUCLEOTIDE SEQUENCE [LARGE SCALE GENOMIC DNA]</scope>
    <source>
        <strain evidence="3">JB008</strain>
    </source>
</reference>
<accession>A0AAJ1MNV7</accession>
<evidence type="ECO:0000313" key="3">
    <source>
        <dbReference type="EMBL" id="MDC7228305.1"/>
    </source>
</evidence>
<dbReference type="Pfam" id="PF02894">
    <property type="entry name" value="GFO_IDH_MocA_C"/>
    <property type="match status" value="1"/>
</dbReference>
<dbReference type="Gene3D" id="3.40.50.720">
    <property type="entry name" value="NAD(P)-binding Rossmann-like Domain"/>
    <property type="match status" value="1"/>
</dbReference>
<feature type="domain" description="Gfo/Idh/MocA-like oxidoreductase N-terminal" evidence="1">
    <location>
        <begin position="6"/>
        <end position="126"/>
    </location>
</feature>
<dbReference type="InterPro" id="IPR004104">
    <property type="entry name" value="Gfo/Idh/MocA-like_OxRdtase_C"/>
</dbReference>
<dbReference type="Pfam" id="PF01408">
    <property type="entry name" value="GFO_IDH_MocA"/>
    <property type="match status" value="1"/>
</dbReference>
<dbReference type="EMBL" id="JAQQAL010000044">
    <property type="protein sequence ID" value="MDC7228305.1"/>
    <property type="molecule type" value="Genomic_DNA"/>
</dbReference>